<accession>A0ABQ2DH74</accession>
<dbReference type="Proteomes" id="UP000606115">
    <property type="component" value="Unassembled WGS sequence"/>
</dbReference>
<comment type="caution">
    <text evidence="1">The sequence shown here is derived from an EMBL/GenBank/DDBJ whole genome shotgun (WGS) entry which is preliminary data.</text>
</comment>
<organism evidence="1 2">
    <name type="scientific">Glutamicibacter ardleyensis</name>
    <dbReference type="NCBI Taxonomy" id="225894"/>
    <lineage>
        <taxon>Bacteria</taxon>
        <taxon>Bacillati</taxon>
        <taxon>Actinomycetota</taxon>
        <taxon>Actinomycetes</taxon>
        <taxon>Micrococcales</taxon>
        <taxon>Micrococcaceae</taxon>
        <taxon>Glutamicibacter</taxon>
    </lineage>
</organism>
<name>A0ABQ2DH74_9MICC</name>
<keyword evidence="2" id="KW-1185">Reference proteome</keyword>
<protein>
    <submittedName>
        <fullName evidence="1">Uncharacterized protein</fullName>
    </submittedName>
</protein>
<evidence type="ECO:0000313" key="1">
    <source>
        <dbReference type="EMBL" id="GGJ57167.1"/>
    </source>
</evidence>
<sequence>MTRPIRRIHQIVQLPMDQLDLRHLTQQLRPRQIGRQIQRLQCRNQDRKTSISLQTLIFRAAKPTEAALGPSKQTASEFPKGLSARAFCP</sequence>
<gene>
    <name evidence="1" type="ORF">GCM10007173_15000</name>
</gene>
<evidence type="ECO:0000313" key="2">
    <source>
        <dbReference type="Proteomes" id="UP000606115"/>
    </source>
</evidence>
<proteinExistence type="predicted"/>
<dbReference type="EMBL" id="BMKX01000002">
    <property type="protein sequence ID" value="GGJ57167.1"/>
    <property type="molecule type" value="Genomic_DNA"/>
</dbReference>
<reference evidence="2" key="1">
    <citation type="journal article" date="2019" name="Int. J. Syst. Evol. Microbiol.">
        <title>The Global Catalogue of Microorganisms (GCM) 10K type strain sequencing project: providing services to taxonomists for standard genome sequencing and annotation.</title>
        <authorList>
            <consortium name="The Broad Institute Genomics Platform"/>
            <consortium name="The Broad Institute Genome Sequencing Center for Infectious Disease"/>
            <person name="Wu L."/>
            <person name="Ma J."/>
        </authorList>
    </citation>
    <scope>NUCLEOTIDE SEQUENCE [LARGE SCALE GENOMIC DNA]</scope>
    <source>
        <strain evidence="2">CGMCC 1.3685</strain>
    </source>
</reference>